<feature type="transmembrane region" description="Helical" evidence="5">
    <location>
        <begin position="9"/>
        <end position="42"/>
    </location>
</feature>
<dbReference type="GO" id="GO:0016020">
    <property type="term" value="C:membrane"/>
    <property type="evidence" value="ECO:0007669"/>
    <property type="project" value="UniProtKB-SubCell"/>
</dbReference>
<organism evidence="7 8">
    <name type="scientific">Methanopyrus kandleri (strain AV19 / DSM 6324 / JCM 9639 / NBRC 100938)</name>
    <dbReference type="NCBI Taxonomy" id="190192"/>
    <lineage>
        <taxon>Archaea</taxon>
        <taxon>Methanobacteriati</taxon>
        <taxon>Methanobacteriota</taxon>
        <taxon>Methanomada group</taxon>
        <taxon>Methanopyri</taxon>
        <taxon>Methanopyrales</taxon>
        <taxon>Methanopyraceae</taxon>
        <taxon>Methanopyrus</taxon>
    </lineage>
</organism>
<feature type="transmembrane region" description="Helical" evidence="5">
    <location>
        <begin position="48"/>
        <end position="68"/>
    </location>
</feature>
<comment type="subcellular location">
    <subcellularLocation>
        <location evidence="1">Membrane</location>
        <topology evidence="1">Multi-pass membrane protein</topology>
    </subcellularLocation>
</comment>
<keyword evidence="7" id="KW-0378">Hydrolase</keyword>
<evidence type="ECO:0000256" key="1">
    <source>
        <dbReference type="ARBA" id="ARBA00004141"/>
    </source>
</evidence>
<accession>Q8TX30</accession>
<dbReference type="GO" id="GO:0008233">
    <property type="term" value="F:peptidase activity"/>
    <property type="evidence" value="ECO:0007669"/>
    <property type="project" value="UniProtKB-KW"/>
</dbReference>
<dbReference type="STRING" id="190192.MK0848"/>
<dbReference type="Proteomes" id="UP000001826">
    <property type="component" value="Chromosome"/>
</dbReference>
<keyword evidence="8" id="KW-1185">Reference proteome</keyword>
<dbReference type="InterPro" id="IPR012340">
    <property type="entry name" value="NA-bd_OB-fold"/>
</dbReference>
<evidence type="ECO:0000256" key="2">
    <source>
        <dbReference type="ARBA" id="ARBA00022692"/>
    </source>
</evidence>
<protein>
    <submittedName>
        <fullName evidence="7">Membrane protein implicated in regulation of membrane protease activity</fullName>
    </submittedName>
</protein>
<dbReference type="Gene3D" id="2.40.50.140">
    <property type="entry name" value="Nucleic acid-binding proteins"/>
    <property type="match status" value="1"/>
</dbReference>
<evidence type="ECO:0000256" key="3">
    <source>
        <dbReference type="ARBA" id="ARBA00022989"/>
    </source>
</evidence>
<name>Q8TX30_METKA</name>
<dbReference type="AlphaFoldDB" id="Q8TX30"/>
<keyword evidence="4 5" id="KW-0472">Membrane</keyword>
<dbReference type="EnsemblBacteria" id="AAM02061">
    <property type="protein sequence ID" value="AAM02061"/>
    <property type="gene ID" value="MK0848"/>
</dbReference>
<dbReference type="InterPro" id="IPR052165">
    <property type="entry name" value="Membrane_assoc_protease"/>
</dbReference>
<gene>
    <name evidence="7" type="ordered locus">MK0848</name>
</gene>
<evidence type="ECO:0000256" key="4">
    <source>
        <dbReference type="ARBA" id="ARBA00023136"/>
    </source>
</evidence>
<proteinExistence type="predicted"/>
<evidence type="ECO:0000313" key="8">
    <source>
        <dbReference type="Proteomes" id="UP000001826"/>
    </source>
</evidence>
<dbReference type="InterPro" id="IPR002810">
    <property type="entry name" value="NfeD-like_C"/>
</dbReference>
<evidence type="ECO:0000256" key="5">
    <source>
        <dbReference type="SAM" id="Phobius"/>
    </source>
</evidence>
<feature type="domain" description="NfeD-like C-terminal" evidence="6">
    <location>
        <begin position="84"/>
        <end position="135"/>
    </location>
</feature>
<keyword evidence="2 5" id="KW-0812">Transmembrane</keyword>
<keyword evidence="7" id="KW-0645">Protease</keyword>
<reference evidence="7 8" key="1">
    <citation type="journal article" date="2002" name="Proc. Natl. Acad. Sci. U.S.A.">
        <title>The complete genome of hyperthermophile Methanopyrus kandleri AV19 and monophyly of archaeal methanogens.</title>
        <authorList>
            <person name="Slesarev A.I."/>
            <person name="Mezhevaya K.V."/>
            <person name="Makarova K.S."/>
            <person name="Polushin N.N."/>
            <person name="Shcherbinina O.V."/>
            <person name="Shakhova V.V."/>
            <person name="Belova G.I."/>
            <person name="Aravind L."/>
            <person name="Natale D.A."/>
            <person name="Rogozin I.B."/>
            <person name="Tatusov R.L."/>
            <person name="Wolf Y.I."/>
            <person name="Stetter K.O."/>
            <person name="Malykh A.G."/>
            <person name="Koonin E.V."/>
            <person name="Kozyavkin S.A."/>
        </authorList>
    </citation>
    <scope>NUCLEOTIDE SEQUENCE [LARGE SCALE GENOMIC DNA]</scope>
    <source>
        <strain evidence="8">AV19 / DSM 6324 / JCM 9639 / NBRC 100938</strain>
    </source>
</reference>
<dbReference type="GO" id="GO:0006508">
    <property type="term" value="P:proteolysis"/>
    <property type="evidence" value="ECO:0007669"/>
    <property type="project" value="UniProtKB-KW"/>
</dbReference>
<evidence type="ECO:0000259" key="6">
    <source>
        <dbReference type="Pfam" id="PF01957"/>
    </source>
</evidence>
<dbReference type="SUPFAM" id="SSF141322">
    <property type="entry name" value="NfeD domain-like"/>
    <property type="match status" value="1"/>
</dbReference>
<evidence type="ECO:0000313" key="7">
    <source>
        <dbReference type="EMBL" id="AAM02061.1"/>
    </source>
</evidence>
<dbReference type="EMBL" id="AE009439">
    <property type="protein sequence ID" value="AAM02061.1"/>
    <property type="molecule type" value="Genomic_DNA"/>
</dbReference>
<dbReference type="PaxDb" id="190192-MK0848"/>
<dbReference type="HOGENOM" id="CLU_1811447_0_0_2"/>
<dbReference type="Pfam" id="PF01957">
    <property type="entry name" value="NfeD"/>
    <property type="match status" value="1"/>
</dbReference>
<dbReference type="PANTHER" id="PTHR33507:SF4">
    <property type="entry name" value="NODULATION COMPETITIVENESS PROTEIN NFED"/>
    <property type="match status" value="1"/>
</dbReference>
<keyword evidence="3 5" id="KW-1133">Transmembrane helix</keyword>
<sequence>MDTLSQELCLLLAGVGLIVLDCVLNTGIVAMIGVVCAWVGAYLMGTKYLIATLPPGAFVLLMQVAAVLRRTEESSDVLLKSVGELKGEEGIVIREDPLLVKVRGEPWRAVSKTRLRRGERVVVLDVKGNKLVVKRRKTGERR</sequence>
<dbReference type="InParanoid" id="Q8TX30"/>
<dbReference type="KEGG" id="mka:MK0848"/>
<dbReference type="PANTHER" id="PTHR33507">
    <property type="entry name" value="INNER MEMBRANE PROTEIN YBBJ"/>
    <property type="match status" value="1"/>
</dbReference>